<organism evidence="11 12">
    <name type="scientific">Callipepla squamata</name>
    <name type="common">Scaled quail</name>
    <dbReference type="NCBI Taxonomy" id="9009"/>
    <lineage>
        <taxon>Eukaryota</taxon>
        <taxon>Metazoa</taxon>
        <taxon>Chordata</taxon>
        <taxon>Craniata</taxon>
        <taxon>Vertebrata</taxon>
        <taxon>Euteleostomi</taxon>
        <taxon>Archelosauria</taxon>
        <taxon>Archosauria</taxon>
        <taxon>Dinosauria</taxon>
        <taxon>Saurischia</taxon>
        <taxon>Theropoda</taxon>
        <taxon>Coelurosauria</taxon>
        <taxon>Aves</taxon>
        <taxon>Neognathae</taxon>
        <taxon>Galloanserae</taxon>
        <taxon>Galliformes</taxon>
        <taxon>Odontophoridae</taxon>
        <taxon>Callipepla</taxon>
    </lineage>
</organism>
<reference evidence="11 12" key="1">
    <citation type="submission" date="2016-07" db="EMBL/GenBank/DDBJ databases">
        <title>Disparate Historic Effective Population Sizes Predicted by Modern Levels of Genome Diversity for the Scaled Quail (Callipepla squamata) and the Northern Bobwhite (Colinus virginianus): Inferences from First and Second Generation Draft Genome Assemblies for Sympatric New World Quail.</title>
        <authorList>
            <person name="Oldeschulte D.L."/>
            <person name="Halley Y.A."/>
            <person name="Bhattarai E.K."/>
            <person name="Brashear W.A."/>
            <person name="Hill J."/>
            <person name="Metz R.P."/>
            <person name="Johnson C.D."/>
            <person name="Rollins D."/>
            <person name="Peterson M.J."/>
            <person name="Bickhart D.M."/>
            <person name="Decker J.E."/>
            <person name="Seabury C.M."/>
        </authorList>
    </citation>
    <scope>NUCLEOTIDE SEQUENCE [LARGE SCALE GENOMIC DNA]</scope>
    <source>
        <strain evidence="11 12">Texas</strain>
        <tissue evidence="11">Leg muscle</tissue>
    </source>
</reference>
<feature type="non-terminal residue" evidence="11">
    <location>
        <position position="1"/>
    </location>
</feature>
<dbReference type="GO" id="GO:0071037">
    <property type="term" value="P:nuclear polyadenylation-dependent snRNA catabolic process"/>
    <property type="evidence" value="ECO:0007669"/>
    <property type="project" value="TreeGrafter"/>
</dbReference>
<evidence type="ECO:0000313" key="12">
    <source>
        <dbReference type="Proteomes" id="UP000198323"/>
    </source>
</evidence>
<dbReference type="GO" id="GO:0071031">
    <property type="term" value="P:nuclear mRNA surveillance of mRNA 3'-end processing"/>
    <property type="evidence" value="ECO:0007669"/>
    <property type="project" value="TreeGrafter"/>
</dbReference>
<evidence type="ECO:0000259" key="10">
    <source>
        <dbReference type="PROSITE" id="PS50158"/>
    </source>
</evidence>
<evidence type="ECO:0000256" key="5">
    <source>
        <dbReference type="ARBA" id="ARBA00022833"/>
    </source>
</evidence>
<keyword evidence="12" id="KW-1185">Reference proteome</keyword>
<keyword evidence="2" id="KW-0479">Metal-binding</keyword>
<dbReference type="PANTHER" id="PTHR46543:SF1">
    <property type="entry name" value="ZINC FINGER CCHC DOMAIN-CONTAINING PROTEIN 7"/>
    <property type="match status" value="1"/>
</dbReference>
<keyword evidence="5" id="KW-0862">Zinc</keyword>
<dbReference type="InterPro" id="IPR051644">
    <property type="entry name" value="TRAMP_AT-DNA-binding"/>
</dbReference>
<sequence length="76" mass="8519">DTDVDWSISNKDLEAQICNYSSVRRTSVRYYTAGKNVTCRNCGRQGHLSKNCPVPKVNAKADSCIMNHNTNNVIEI</sequence>
<evidence type="ECO:0000256" key="2">
    <source>
        <dbReference type="ARBA" id="ARBA00022723"/>
    </source>
</evidence>
<dbReference type="EMBL" id="MCFN01000206">
    <property type="protein sequence ID" value="OXB62598.1"/>
    <property type="molecule type" value="Genomic_DNA"/>
</dbReference>
<keyword evidence="4 9" id="KW-0863">Zinc-finger</keyword>
<dbReference type="Gene3D" id="4.10.60.10">
    <property type="entry name" value="Zinc finger, CCHC-type"/>
    <property type="match status" value="1"/>
</dbReference>
<dbReference type="GO" id="GO:0031499">
    <property type="term" value="C:TRAMP complex"/>
    <property type="evidence" value="ECO:0007669"/>
    <property type="project" value="TreeGrafter"/>
</dbReference>
<evidence type="ECO:0000256" key="9">
    <source>
        <dbReference type="PROSITE-ProRule" id="PRU00047"/>
    </source>
</evidence>
<evidence type="ECO:0000313" key="11">
    <source>
        <dbReference type="EMBL" id="OXB62598.1"/>
    </source>
</evidence>
<evidence type="ECO:0000256" key="3">
    <source>
        <dbReference type="ARBA" id="ARBA00022737"/>
    </source>
</evidence>
<dbReference type="PROSITE" id="PS50158">
    <property type="entry name" value="ZF_CCHC"/>
    <property type="match status" value="1"/>
</dbReference>
<feature type="domain" description="CCHC-type" evidence="10">
    <location>
        <begin position="39"/>
        <end position="53"/>
    </location>
</feature>
<comment type="caution">
    <text evidence="11">The sequence shown here is derived from an EMBL/GenBank/DDBJ whole genome shotgun (WGS) entry which is preliminary data.</text>
</comment>
<name>A0A226N528_CALSU</name>
<evidence type="ECO:0000256" key="1">
    <source>
        <dbReference type="ARBA" id="ARBA00004123"/>
    </source>
</evidence>
<dbReference type="Proteomes" id="UP000198323">
    <property type="component" value="Unassembled WGS sequence"/>
</dbReference>
<dbReference type="SMART" id="SM00343">
    <property type="entry name" value="ZnF_C2HC"/>
    <property type="match status" value="1"/>
</dbReference>
<dbReference type="Pfam" id="PF00098">
    <property type="entry name" value="zf-CCHC"/>
    <property type="match status" value="1"/>
</dbReference>
<evidence type="ECO:0000256" key="4">
    <source>
        <dbReference type="ARBA" id="ARBA00022771"/>
    </source>
</evidence>
<dbReference type="GO" id="GO:0071039">
    <property type="term" value="P:nuclear polyadenylation-dependent CUT catabolic process"/>
    <property type="evidence" value="ECO:0007669"/>
    <property type="project" value="TreeGrafter"/>
</dbReference>
<dbReference type="OrthoDB" id="7608935at2759"/>
<gene>
    <name evidence="11" type="ORF">ASZ78_009383</name>
</gene>
<dbReference type="GO" id="GO:0008270">
    <property type="term" value="F:zinc ion binding"/>
    <property type="evidence" value="ECO:0007669"/>
    <property type="project" value="UniProtKB-KW"/>
</dbReference>
<dbReference type="GO" id="GO:0071036">
    <property type="term" value="P:nuclear polyadenylation-dependent snoRNA catabolic process"/>
    <property type="evidence" value="ECO:0007669"/>
    <property type="project" value="TreeGrafter"/>
</dbReference>
<keyword evidence="3" id="KW-0677">Repeat</keyword>
<dbReference type="GO" id="GO:0071038">
    <property type="term" value="P:TRAMP-dependent tRNA surveillance pathway"/>
    <property type="evidence" value="ECO:0007669"/>
    <property type="project" value="TreeGrafter"/>
</dbReference>
<evidence type="ECO:0000256" key="6">
    <source>
        <dbReference type="ARBA" id="ARBA00023242"/>
    </source>
</evidence>
<dbReference type="GO" id="GO:0071035">
    <property type="term" value="P:nuclear polyadenylation-dependent rRNA catabolic process"/>
    <property type="evidence" value="ECO:0007669"/>
    <property type="project" value="TreeGrafter"/>
</dbReference>
<protein>
    <recommendedName>
        <fullName evidence="7">Zinc finger CCHC domain-containing protein 7</fullName>
    </recommendedName>
    <alternativeName>
        <fullName evidence="8">TRAMP-like complex RNA-binding factor ZCCHC7</fullName>
    </alternativeName>
</protein>
<comment type="subcellular location">
    <subcellularLocation>
        <location evidence="1">Nucleus</location>
    </subcellularLocation>
</comment>
<accession>A0A226N528</accession>
<evidence type="ECO:0000256" key="8">
    <source>
        <dbReference type="ARBA" id="ARBA00043023"/>
    </source>
</evidence>
<evidence type="ECO:0000256" key="7">
    <source>
        <dbReference type="ARBA" id="ARBA00041190"/>
    </source>
</evidence>
<dbReference type="InterPro" id="IPR036875">
    <property type="entry name" value="Znf_CCHC_sf"/>
</dbReference>
<dbReference type="PANTHER" id="PTHR46543">
    <property type="entry name" value="ZINC FINGER CCHC DOMAIN-CONTAINING PROTEIN 7"/>
    <property type="match status" value="1"/>
</dbReference>
<proteinExistence type="predicted"/>
<dbReference type="STRING" id="9009.A0A226N528"/>
<dbReference type="SUPFAM" id="SSF57756">
    <property type="entry name" value="Retrovirus zinc finger-like domains"/>
    <property type="match status" value="1"/>
</dbReference>
<keyword evidence="6" id="KW-0539">Nucleus</keyword>
<dbReference type="GO" id="GO:0003723">
    <property type="term" value="F:RNA binding"/>
    <property type="evidence" value="ECO:0007669"/>
    <property type="project" value="TreeGrafter"/>
</dbReference>
<dbReference type="InterPro" id="IPR001878">
    <property type="entry name" value="Znf_CCHC"/>
</dbReference>
<dbReference type="AlphaFoldDB" id="A0A226N528"/>